<sequence length="104" mass="11408">MPALTITIKDKGQYSVDFHAQLSALQAFAVCVAILHTTEASSSAEQAKNKQLLQCSSLKVLVEEEVKVLFEAATGEERRKVTKKAEENPTSFVLNPPFSPFARV</sequence>
<dbReference type="AlphaFoldDB" id="A0A7C8ZJ97"/>
<name>A0A7C8ZJ97_OPUST</name>
<reference evidence="1" key="2">
    <citation type="submission" date="2020-07" db="EMBL/GenBank/DDBJ databases">
        <authorList>
            <person name="Vera ALvarez R."/>
            <person name="Arias-Moreno D.M."/>
            <person name="Jimenez-Jacinto V."/>
            <person name="Jimenez-Bremont J.F."/>
            <person name="Swaminathan K."/>
            <person name="Moose S.P."/>
            <person name="Guerrero-Gonzalez M.L."/>
            <person name="Marino-Ramirez L."/>
            <person name="Landsman D."/>
            <person name="Rodriguez-Kessler M."/>
            <person name="Delgado-Sanchez P."/>
        </authorList>
    </citation>
    <scope>NUCLEOTIDE SEQUENCE</scope>
    <source>
        <tissue evidence="1">Cladode</tissue>
    </source>
</reference>
<dbReference type="PANTHER" id="PTHR31390">
    <property type="entry name" value="EXPRESSED PROTEIN"/>
    <property type="match status" value="1"/>
</dbReference>
<protein>
    <submittedName>
        <fullName evidence="1">Uncharacterized protein</fullName>
    </submittedName>
</protein>
<dbReference type="InterPro" id="IPR025659">
    <property type="entry name" value="Tubby-like_C"/>
</dbReference>
<reference evidence="1" key="1">
    <citation type="journal article" date="2013" name="J. Plant Res.">
        <title>Effect of fungi and light on seed germination of three Opuntia species from semiarid lands of central Mexico.</title>
        <authorList>
            <person name="Delgado-Sanchez P."/>
            <person name="Jimenez-Bremont J.F."/>
            <person name="Guerrero-Gonzalez Mde L."/>
            <person name="Flores J."/>
        </authorList>
    </citation>
    <scope>NUCLEOTIDE SEQUENCE</scope>
    <source>
        <tissue evidence="1">Cladode</tissue>
    </source>
</reference>
<evidence type="ECO:0000313" key="1">
    <source>
        <dbReference type="EMBL" id="MBA4644718.1"/>
    </source>
</evidence>
<dbReference type="PANTHER" id="PTHR31390:SF0">
    <property type="entry name" value="DOMAIN PROTEIN, PUTATIVE (DUF3527)-RELATED"/>
    <property type="match status" value="1"/>
</dbReference>
<accession>A0A7C8ZJ97</accession>
<dbReference type="EMBL" id="GISG01139515">
    <property type="protein sequence ID" value="MBA4644718.1"/>
    <property type="molecule type" value="Transcribed_RNA"/>
</dbReference>
<dbReference type="EMBL" id="GISG01139516">
    <property type="protein sequence ID" value="MBA4644719.1"/>
    <property type="molecule type" value="Transcribed_RNA"/>
</dbReference>
<organism evidence="1">
    <name type="scientific">Opuntia streptacantha</name>
    <name type="common">Prickly pear cactus</name>
    <name type="synonym">Opuntia cardona</name>
    <dbReference type="NCBI Taxonomy" id="393608"/>
    <lineage>
        <taxon>Eukaryota</taxon>
        <taxon>Viridiplantae</taxon>
        <taxon>Streptophyta</taxon>
        <taxon>Embryophyta</taxon>
        <taxon>Tracheophyta</taxon>
        <taxon>Spermatophyta</taxon>
        <taxon>Magnoliopsida</taxon>
        <taxon>eudicotyledons</taxon>
        <taxon>Gunneridae</taxon>
        <taxon>Pentapetalae</taxon>
        <taxon>Caryophyllales</taxon>
        <taxon>Cactineae</taxon>
        <taxon>Cactaceae</taxon>
        <taxon>Opuntioideae</taxon>
        <taxon>Opuntia</taxon>
    </lineage>
</organism>
<dbReference type="Pfam" id="PF12043">
    <property type="entry name" value="DUF3527"/>
    <property type="match status" value="1"/>
</dbReference>
<dbReference type="SUPFAM" id="SSF54518">
    <property type="entry name" value="Tubby C-terminal domain-like"/>
    <property type="match status" value="1"/>
</dbReference>
<proteinExistence type="predicted"/>
<dbReference type="InterPro" id="IPR021916">
    <property type="entry name" value="DUF3527"/>
</dbReference>